<comment type="similarity">
    <text evidence="1">Belongs to the GST superfamily. NadH family.</text>
</comment>
<organism evidence="3 4">
    <name type="scientific">Bacteriovorax antarcticus</name>
    <dbReference type="NCBI Taxonomy" id="3088717"/>
    <lineage>
        <taxon>Bacteria</taxon>
        <taxon>Pseudomonadati</taxon>
        <taxon>Bdellovibrionota</taxon>
        <taxon>Bacteriovoracia</taxon>
        <taxon>Bacteriovoracales</taxon>
        <taxon>Bacteriovoracaceae</taxon>
        <taxon>Bacteriovorax</taxon>
    </lineage>
</organism>
<dbReference type="EMBL" id="JAYGJQ010000001">
    <property type="protein sequence ID" value="MEA9355868.1"/>
    <property type="molecule type" value="Genomic_DNA"/>
</dbReference>
<protein>
    <recommendedName>
        <fullName evidence="1">2-hydroxychromene-2-carboxylate isomerase</fullName>
        <ecNumber evidence="1">5.99.1.4</ecNumber>
    </recommendedName>
</protein>
<dbReference type="InterPro" id="IPR044087">
    <property type="entry name" value="NahD-like"/>
</dbReference>
<keyword evidence="1 3" id="KW-0413">Isomerase</keyword>
<gene>
    <name evidence="3" type="ORF">SHI21_06640</name>
</gene>
<dbReference type="Gene3D" id="3.40.30.10">
    <property type="entry name" value="Glutaredoxin"/>
    <property type="match status" value="1"/>
</dbReference>
<dbReference type="InterPro" id="IPR014440">
    <property type="entry name" value="HCCAis_GSTk"/>
</dbReference>
<comment type="caution">
    <text evidence="3">The sequence shown here is derived from an EMBL/GenBank/DDBJ whole genome shotgun (WGS) entry which is preliminary data.</text>
</comment>
<dbReference type="InterPro" id="IPR036249">
    <property type="entry name" value="Thioredoxin-like_sf"/>
</dbReference>
<dbReference type="GO" id="GO:0016853">
    <property type="term" value="F:isomerase activity"/>
    <property type="evidence" value="ECO:0007669"/>
    <property type="project" value="UniProtKB-KW"/>
</dbReference>
<dbReference type="EC" id="5.99.1.4" evidence="1"/>
<evidence type="ECO:0000313" key="3">
    <source>
        <dbReference type="EMBL" id="MEA9355868.1"/>
    </source>
</evidence>
<reference evidence="3 4" key="1">
    <citation type="submission" date="2023-11" db="EMBL/GenBank/DDBJ databases">
        <title>A Novel Polar Bacteriovorax (B. antarcticus) Isolated from the Biocrust in Antarctica.</title>
        <authorList>
            <person name="Mun W."/>
            <person name="Choi S.Y."/>
            <person name="Mitchell R.J."/>
        </authorList>
    </citation>
    <scope>NUCLEOTIDE SEQUENCE [LARGE SCALE GENOMIC DNA]</scope>
    <source>
        <strain evidence="3 4">PP10</strain>
    </source>
</reference>
<dbReference type="PANTHER" id="PTHR42943:SF2">
    <property type="entry name" value="GLUTATHIONE S-TRANSFERASE KAPPA 1"/>
    <property type="match status" value="1"/>
</dbReference>
<keyword evidence="4" id="KW-1185">Reference proteome</keyword>
<evidence type="ECO:0000313" key="4">
    <source>
        <dbReference type="Proteomes" id="UP001302274"/>
    </source>
</evidence>
<dbReference type="Pfam" id="PF01323">
    <property type="entry name" value="DSBA"/>
    <property type="match status" value="1"/>
</dbReference>
<evidence type="ECO:0000259" key="2">
    <source>
        <dbReference type="Pfam" id="PF01323"/>
    </source>
</evidence>
<dbReference type="PANTHER" id="PTHR42943">
    <property type="entry name" value="GLUTATHIONE S-TRANSFERASE KAPPA"/>
    <property type="match status" value="1"/>
</dbReference>
<comment type="catalytic activity">
    <reaction evidence="1">
        <text>2-hydroxychromene-2-carboxylate = (3E)-4-(2-hydroxyphenyl)-2-oxobut-3-enoate</text>
        <dbReference type="Rhea" id="RHEA:27401"/>
        <dbReference type="ChEBI" id="CHEBI:59350"/>
        <dbReference type="ChEBI" id="CHEBI:59353"/>
        <dbReference type="EC" id="5.99.1.4"/>
    </reaction>
</comment>
<dbReference type="PIRSF" id="PIRSF006386">
    <property type="entry name" value="HCCAis_GSTk"/>
    <property type="match status" value="1"/>
</dbReference>
<dbReference type="InterPro" id="IPR051924">
    <property type="entry name" value="GST_Kappa/NadH"/>
</dbReference>
<dbReference type="Proteomes" id="UP001302274">
    <property type="component" value="Unassembled WGS sequence"/>
</dbReference>
<name>A0ABU5VU11_9BACT</name>
<dbReference type="CDD" id="cd03022">
    <property type="entry name" value="DsbA_HCCA_Iso"/>
    <property type="match status" value="1"/>
</dbReference>
<dbReference type="InterPro" id="IPR001853">
    <property type="entry name" value="DSBA-like_thioredoxin_dom"/>
</dbReference>
<dbReference type="SUPFAM" id="SSF52833">
    <property type="entry name" value="Thioredoxin-like"/>
    <property type="match status" value="1"/>
</dbReference>
<sequence length="209" mass="24591">MKKIEFYFDFLSPYSYLAWTWVRSQPYEFEYYPVSMATIIASYDTKGPAQIEPKRNYLFKDLLRATKMNNIPFTTPKNLPFNSLYALRLALIGTAGDKQKEIIDVIYRAGWEHGLDIGSDDVLKEILKEKNLYSDELIEKMESKNARIELKSNVERALQRELFGVPSFVVDGEMFWGYDSTKYLEMYLNGMDPLDREMYQQFIAKFTPR</sequence>
<dbReference type="RefSeq" id="WP_323575503.1">
    <property type="nucleotide sequence ID" value="NZ_JAYGJQ010000001.1"/>
</dbReference>
<proteinExistence type="inferred from homology"/>
<accession>A0ABU5VU11</accession>
<feature type="domain" description="DSBA-like thioredoxin" evidence="2">
    <location>
        <begin position="4"/>
        <end position="188"/>
    </location>
</feature>
<evidence type="ECO:0000256" key="1">
    <source>
        <dbReference type="PIRNR" id="PIRNR006386"/>
    </source>
</evidence>